<organism evidence="1 2">
    <name type="scientific">Pseudoalteromonas haloplanktis</name>
    <name type="common">Alteromonas haloplanktis</name>
    <dbReference type="NCBI Taxonomy" id="228"/>
    <lineage>
        <taxon>Bacteria</taxon>
        <taxon>Pseudomonadati</taxon>
        <taxon>Pseudomonadota</taxon>
        <taxon>Gammaproteobacteria</taxon>
        <taxon>Alteromonadales</taxon>
        <taxon>Pseudoalteromonadaceae</taxon>
        <taxon>Pseudoalteromonas</taxon>
    </lineage>
</organism>
<dbReference type="AlphaFoldDB" id="A0A9W4VST4"/>
<evidence type="ECO:0000313" key="1">
    <source>
        <dbReference type="EMBL" id="CAH9060515.1"/>
    </source>
</evidence>
<dbReference type="Proteomes" id="UP001152447">
    <property type="component" value="Unassembled WGS sequence"/>
</dbReference>
<keyword evidence="2" id="KW-1185">Reference proteome</keyword>
<evidence type="ECO:0000313" key="2">
    <source>
        <dbReference type="Proteomes" id="UP001152447"/>
    </source>
</evidence>
<reference evidence="1" key="1">
    <citation type="submission" date="2022-07" db="EMBL/GenBank/DDBJ databases">
        <authorList>
            <person name="Criscuolo A."/>
        </authorList>
    </citation>
    <scope>NUCLEOTIDE SEQUENCE</scope>
    <source>
        <strain evidence="1">CIP103197</strain>
    </source>
</reference>
<comment type="caution">
    <text evidence="1">The sequence shown here is derived from an EMBL/GenBank/DDBJ whole genome shotgun (WGS) entry which is preliminary data.</text>
</comment>
<gene>
    <name evidence="1" type="ORF">PSEHALCIP103_02291</name>
</gene>
<name>A0A9W4VST4_PSEHA</name>
<proteinExistence type="predicted"/>
<dbReference type="EMBL" id="CAMAPB010000032">
    <property type="protein sequence ID" value="CAH9060515.1"/>
    <property type="molecule type" value="Genomic_DNA"/>
</dbReference>
<protein>
    <submittedName>
        <fullName evidence="1">Uncharacterized protein</fullName>
    </submittedName>
</protein>
<sequence>MLNTTVNETVRYQATKAIAKQKAVQQYEDTWLKWQNKTGVIL</sequence>
<accession>A0A9W4VST4</accession>